<evidence type="ECO:0000313" key="3">
    <source>
        <dbReference type="Proteomes" id="UP000053342"/>
    </source>
</evidence>
<feature type="binding site" evidence="1">
    <location>
        <position position="128"/>
    </location>
    <ligand>
        <name>Mg(2+)</name>
        <dbReference type="ChEBI" id="CHEBI:18420"/>
    </ligand>
</feature>
<keyword evidence="1" id="KW-0479">Metal-binding</keyword>
<feature type="binding site" evidence="1">
    <location>
        <begin position="105"/>
        <end position="108"/>
    </location>
    <ligand>
        <name>substrate</name>
    </ligand>
</feature>
<evidence type="ECO:0000313" key="2">
    <source>
        <dbReference type="EMBL" id="KIW45927.1"/>
    </source>
</evidence>
<dbReference type="VEuPathDB" id="FungiDB:PV06_01632"/>
<dbReference type="PANTHER" id="PTHR33254">
    <property type="entry name" value="4-HYDROXY-4-METHYL-2-OXOGLUTARATE ALDOLASE 3-RELATED"/>
    <property type="match status" value="1"/>
</dbReference>
<sequence length="233" mass="25332">MMDPDHLQILQRYSSCDVADALLDLGVPEGGFLPGLVMWSPRQQDGHTRIAGPVWTVEYVRVGKEKQAATDQQPLTPAGHYVDSAPSGSIIFVSCPEDTLSACWGGLVTKRAKRLGVIGTVVDGRMRDLDEARHLDYPVFARQVAVARPTDDLKVHKVNQPVIFHDGHGARTIQPGDVIVADLNGTVLLPAQLLRATIQRLKKLSDVEEVKMRLLDQGISLTEASANASTQVA</sequence>
<dbReference type="Proteomes" id="UP000053342">
    <property type="component" value="Unassembled WGS sequence"/>
</dbReference>
<dbReference type="GO" id="GO:0008948">
    <property type="term" value="F:oxaloacetate decarboxylase activity"/>
    <property type="evidence" value="ECO:0007669"/>
    <property type="project" value="TreeGrafter"/>
</dbReference>
<dbReference type="GeneID" id="27353706"/>
<dbReference type="EMBL" id="KN847333">
    <property type="protein sequence ID" value="KIW45927.1"/>
    <property type="molecule type" value="Genomic_DNA"/>
</dbReference>
<feature type="binding site" evidence="1">
    <location>
        <position position="127"/>
    </location>
    <ligand>
        <name>substrate</name>
    </ligand>
</feature>
<dbReference type="GO" id="GO:0046872">
    <property type="term" value="F:metal ion binding"/>
    <property type="evidence" value="ECO:0007669"/>
    <property type="project" value="UniProtKB-KW"/>
</dbReference>
<keyword evidence="1" id="KW-0460">Magnesium</keyword>
<gene>
    <name evidence="2" type="ORF">PV06_01632</name>
</gene>
<protein>
    <recommendedName>
        <fullName evidence="4">4-hydroxy-4-methyl-2-oxoglutarate aldolase</fullName>
    </recommendedName>
</protein>
<dbReference type="PANTHER" id="PTHR33254:SF28">
    <property type="entry name" value="4-HYDROXY-4-METHYL-2-OXOGLUTARATE ALDOLASE"/>
    <property type="match status" value="1"/>
</dbReference>
<dbReference type="Pfam" id="PF03737">
    <property type="entry name" value="RraA-like"/>
    <property type="match status" value="1"/>
</dbReference>
<dbReference type="AlphaFoldDB" id="A0A0D2C818"/>
<evidence type="ECO:0000256" key="1">
    <source>
        <dbReference type="PIRSR" id="PIRSR605493-1"/>
    </source>
</evidence>
<comment type="cofactor">
    <cofactor evidence="1">
        <name>Mg(2+)</name>
        <dbReference type="ChEBI" id="CHEBI:18420"/>
    </cofactor>
</comment>
<dbReference type="Gene3D" id="3.50.30.40">
    <property type="entry name" value="Ribonuclease E inhibitor RraA/RraA-like"/>
    <property type="match status" value="1"/>
</dbReference>
<reference evidence="2 3" key="1">
    <citation type="submission" date="2015-01" db="EMBL/GenBank/DDBJ databases">
        <title>The Genome Sequence of Exophiala oligosperma CBS72588.</title>
        <authorList>
            <consortium name="The Broad Institute Genomics Platform"/>
            <person name="Cuomo C."/>
            <person name="de Hoog S."/>
            <person name="Gorbushina A."/>
            <person name="Stielow B."/>
            <person name="Teixiera M."/>
            <person name="Abouelleil A."/>
            <person name="Chapman S.B."/>
            <person name="Priest M."/>
            <person name="Young S.K."/>
            <person name="Wortman J."/>
            <person name="Nusbaum C."/>
            <person name="Birren B."/>
        </authorList>
    </citation>
    <scope>NUCLEOTIDE SEQUENCE [LARGE SCALE GENOMIC DNA]</scope>
    <source>
        <strain evidence="2 3">CBS 72588</strain>
    </source>
</reference>
<proteinExistence type="predicted"/>
<dbReference type="InterPro" id="IPR005493">
    <property type="entry name" value="RraA/RraA-like"/>
</dbReference>
<dbReference type="RefSeq" id="XP_016266143.1">
    <property type="nucleotide sequence ID" value="XM_016402246.1"/>
</dbReference>
<dbReference type="GO" id="GO:0047443">
    <property type="term" value="F:4-hydroxy-4-methyl-2-oxoglutarate aldolase activity"/>
    <property type="evidence" value="ECO:0007669"/>
    <property type="project" value="TreeGrafter"/>
</dbReference>
<dbReference type="OrthoDB" id="1476984at2759"/>
<accession>A0A0D2C818</accession>
<dbReference type="HOGENOM" id="CLU_072626_0_1_1"/>
<keyword evidence="3" id="KW-1185">Reference proteome</keyword>
<dbReference type="SUPFAM" id="SSF89562">
    <property type="entry name" value="RraA-like"/>
    <property type="match status" value="1"/>
</dbReference>
<dbReference type="InterPro" id="IPR036704">
    <property type="entry name" value="RraA/RraA-like_sf"/>
</dbReference>
<organism evidence="2 3">
    <name type="scientific">Exophiala oligosperma</name>
    <dbReference type="NCBI Taxonomy" id="215243"/>
    <lineage>
        <taxon>Eukaryota</taxon>
        <taxon>Fungi</taxon>
        <taxon>Dikarya</taxon>
        <taxon>Ascomycota</taxon>
        <taxon>Pezizomycotina</taxon>
        <taxon>Eurotiomycetes</taxon>
        <taxon>Chaetothyriomycetidae</taxon>
        <taxon>Chaetothyriales</taxon>
        <taxon>Herpotrichiellaceae</taxon>
        <taxon>Exophiala</taxon>
    </lineage>
</organism>
<evidence type="ECO:0008006" key="4">
    <source>
        <dbReference type="Google" id="ProtNLM"/>
    </source>
</evidence>
<name>A0A0D2C818_9EURO</name>
<dbReference type="STRING" id="215243.A0A0D2C818"/>
<dbReference type="CDD" id="cd16841">
    <property type="entry name" value="RraA_family"/>
    <property type="match status" value="1"/>
</dbReference>